<proteinExistence type="predicted"/>
<dbReference type="AlphaFoldDB" id="A0A2V3IE08"/>
<evidence type="ECO:0000313" key="1">
    <source>
        <dbReference type="EMBL" id="PXF40297.1"/>
    </source>
</evidence>
<organism evidence="1 2">
    <name type="scientific">Gracilariopsis chorda</name>
    <dbReference type="NCBI Taxonomy" id="448386"/>
    <lineage>
        <taxon>Eukaryota</taxon>
        <taxon>Rhodophyta</taxon>
        <taxon>Florideophyceae</taxon>
        <taxon>Rhodymeniophycidae</taxon>
        <taxon>Gracilariales</taxon>
        <taxon>Gracilariaceae</taxon>
        <taxon>Gracilariopsis</taxon>
    </lineage>
</organism>
<comment type="caution">
    <text evidence="1">The sequence shown here is derived from an EMBL/GenBank/DDBJ whole genome shotgun (WGS) entry which is preliminary data.</text>
</comment>
<accession>A0A2V3IE08</accession>
<keyword evidence="2" id="KW-1185">Reference proteome</keyword>
<protein>
    <submittedName>
        <fullName evidence="1">Uncharacterized protein</fullName>
    </submittedName>
</protein>
<dbReference type="EMBL" id="NBIV01000316">
    <property type="protein sequence ID" value="PXF40297.1"/>
    <property type="molecule type" value="Genomic_DNA"/>
</dbReference>
<dbReference type="Proteomes" id="UP000247409">
    <property type="component" value="Unassembled WGS sequence"/>
</dbReference>
<reference evidence="1 2" key="1">
    <citation type="journal article" date="2018" name="Mol. Biol. Evol.">
        <title>Analysis of the draft genome of the red seaweed Gracilariopsis chorda provides insights into genome size evolution in Rhodophyta.</title>
        <authorList>
            <person name="Lee J."/>
            <person name="Yang E.C."/>
            <person name="Graf L."/>
            <person name="Yang J.H."/>
            <person name="Qiu H."/>
            <person name="Zel Zion U."/>
            <person name="Chan C.X."/>
            <person name="Stephens T.G."/>
            <person name="Weber A.P.M."/>
            <person name="Boo G.H."/>
            <person name="Boo S.M."/>
            <person name="Kim K.M."/>
            <person name="Shin Y."/>
            <person name="Jung M."/>
            <person name="Lee S.J."/>
            <person name="Yim H.S."/>
            <person name="Lee J.H."/>
            <person name="Bhattacharya D."/>
            <person name="Yoon H.S."/>
        </authorList>
    </citation>
    <scope>NUCLEOTIDE SEQUENCE [LARGE SCALE GENOMIC DNA]</scope>
    <source>
        <strain evidence="1 2">SKKU-2015</strain>
        <tissue evidence="1">Whole body</tissue>
    </source>
</reference>
<name>A0A2V3IE08_9FLOR</name>
<gene>
    <name evidence="1" type="ORF">BWQ96_09989</name>
</gene>
<evidence type="ECO:0000313" key="2">
    <source>
        <dbReference type="Proteomes" id="UP000247409"/>
    </source>
</evidence>
<sequence>MDEDVGRDDHMGSATTDGNGYFTVSGTASDVAFRKSKRRPDVYIRLDYRHSSARARFEVDRSVLRGGKEDSHKFSDKSGNVNFGTLHFNTEMCTVYQRFYDATHDFYSRVGYRVPFDLKITAQAIINGGAPFALHDEIRIPKGKKLSSRTAKHELAHAVRHRYDGGLAHFLKDVAQFVYTRNHNCKSNTNHGFAFNEGWAEYWAGDTACGDANGTKKVEGNVATALKEMQTRCRTSDRNMWEVLRRNKGKIHSYSSYASKHRQMHNCS</sequence>